<dbReference type="Proteomes" id="UP000011602">
    <property type="component" value="Unassembled WGS sequence"/>
</dbReference>
<dbReference type="InterPro" id="IPR052924">
    <property type="entry name" value="OsmC/Ohr_hydroprdx_reductase"/>
</dbReference>
<dbReference type="PATRIC" id="fig|1227499.3.peg.1343"/>
<proteinExistence type="predicted"/>
<dbReference type="InterPro" id="IPR003718">
    <property type="entry name" value="OsmC/Ohr_fam"/>
</dbReference>
<dbReference type="PANTHER" id="PTHR35368:SF1">
    <property type="entry name" value="HYDROPEROXIDE REDUCTASE"/>
    <property type="match status" value="1"/>
</dbReference>
<organism evidence="1 2">
    <name type="scientific">Natronolimnohabitans innermongolicus JCM 12255</name>
    <dbReference type="NCBI Taxonomy" id="1227499"/>
    <lineage>
        <taxon>Archaea</taxon>
        <taxon>Methanobacteriati</taxon>
        <taxon>Methanobacteriota</taxon>
        <taxon>Stenosarchaea group</taxon>
        <taxon>Halobacteria</taxon>
        <taxon>Halobacteriales</taxon>
        <taxon>Natrialbaceae</taxon>
        <taxon>Natronolimnohabitans</taxon>
    </lineage>
</organism>
<dbReference type="STRING" id="1227499.C493_06587"/>
<protein>
    <submittedName>
        <fullName evidence="1">OsmC family protein</fullName>
    </submittedName>
</protein>
<gene>
    <name evidence="1" type="ORF">C493_06587</name>
</gene>
<sequence>MTVRNNVDVTRLGETIDAVAEEPELGQFTFRAETEWTDGLRCVTSIGDFDQAGERVPSREFEIAGDEPEEILGQRTAPNAVELLLAAMGSCLSVGYAANAAAMGIELDELRFEMAGDVDLRGFLGISEDVRPGYDAVDCTVHIDADASESELVELQERVEATSPLLDDVANPVRVEPELAIASRERPA</sequence>
<accession>L9XAA8</accession>
<dbReference type="Gene3D" id="3.30.300.20">
    <property type="match status" value="1"/>
</dbReference>
<dbReference type="AlphaFoldDB" id="L9XAA8"/>
<reference evidence="1 2" key="1">
    <citation type="journal article" date="2014" name="PLoS Genet.">
        <title>Phylogenetically driven sequencing of extremely halophilic archaea reveals strategies for static and dynamic osmo-response.</title>
        <authorList>
            <person name="Becker E.A."/>
            <person name="Seitzer P.M."/>
            <person name="Tritt A."/>
            <person name="Larsen D."/>
            <person name="Krusor M."/>
            <person name="Yao A.I."/>
            <person name="Wu D."/>
            <person name="Madern D."/>
            <person name="Eisen J.A."/>
            <person name="Darling A.E."/>
            <person name="Facciotti M.T."/>
        </authorList>
    </citation>
    <scope>NUCLEOTIDE SEQUENCE [LARGE SCALE GENOMIC DNA]</scope>
    <source>
        <strain evidence="1 2">JCM 12255</strain>
    </source>
</reference>
<dbReference type="Pfam" id="PF02566">
    <property type="entry name" value="OsmC"/>
    <property type="match status" value="1"/>
</dbReference>
<keyword evidence="2" id="KW-1185">Reference proteome</keyword>
<dbReference type="EMBL" id="AOHZ01000034">
    <property type="protein sequence ID" value="ELY58650.1"/>
    <property type="molecule type" value="Genomic_DNA"/>
</dbReference>
<name>L9XAA8_9EURY</name>
<dbReference type="OrthoDB" id="106754at2157"/>
<comment type="caution">
    <text evidence="1">The sequence shown here is derived from an EMBL/GenBank/DDBJ whole genome shotgun (WGS) entry which is preliminary data.</text>
</comment>
<evidence type="ECO:0000313" key="1">
    <source>
        <dbReference type="EMBL" id="ELY58650.1"/>
    </source>
</evidence>
<evidence type="ECO:0000313" key="2">
    <source>
        <dbReference type="Proteomes" id="UP000011602"/>
    </source>
</evidence>
<dbReference type="RefSeq" id="WP_007258620.1">
    <property type="nucleotide sequence ID" value="NZ_AOHZ01000034.1"/>
</dbReference>
<dbReference type="PANTHER" id="PTHR35368">
    <property type="entry name" value="HYDROPEROXIDE REDUCTASE"/>
    <property type="match status" value="1"/>
</dbReference>
<dbReference type="SUPFAM" id="SSF82784">
    <property type="entry name" value="OsmC-like"/>
    <property type="match status" value="1"/>
</dbReference>
<dbReference type="InterPro" id="IPR015946">
    <property type="entry name" value="KH_dom-like_a/b"/>
</dbReference>
<dbReference type="eggNOG" id="arCOG03686">
    <property type="taxonomic scope" value="Archaea"/>
</dbReference>
<dbReference type="InterPro" id="IPR036102">
    <property type="entry name" value="OsmC/Ohrsf"/>
</dbReference>